<reference evidence="1 2" key="1">
    <citation type="submission" date="2014-04" db="EMBL/GenBank/DDBJ databases">
        <authorList>
            <consortium name="DOE Joint Genome Institute"/>
            <person name="Kuo A."/>
            <person name="Tarkka M."/>
            <person name="Buscot F."/>
            <person name="Kohler A."/>
            <person name="Nagy L.G."/>
            <person name="Floudas D."/>
            <person name="Copeland A."/>
            <person name="Barry K.W."/>
            <person name="Cichocki N."/>
            <person name="Veneault-Fourrey C."/>
            <person name="LaButti K."/>
            <person name="Lindquist E.A."/>
            <person name="Lipzen A."/>
            <person name="Lundell T."/>
            <person name="Morin E."/>
            <person name="Murat C."/>
            <person name="Sun H."/>
            <person name="Tunlid A."/>
            <person name="Henrissat B."/>
            <person name="Grigoriev I.V."/>
            <person name="Hibbett D.S."/>
            <person name="Martin F."/>
            <person name="Nordberg H.P."/>
            <person name="Cantor M.N."/>
            <person name="Hua S.X."/>
        </authorList>
    </citation>
    <scope>NUCLEOTIDE SEQUENCE [LARGE SCALE GENOMIC DNA]</scope>
    <source>
        <strain evidence="1 2">F 1598</strain>
    </source>
</reference>
<dbReference type="HOGENOM" id="CLU_2979876_0_0_1"/>
<evidence type="ECO:0000313" key="2">
    <source>
        <dbReference type="Proteomes" id="UP000054166"/>
    </source>
</evidence>
<name>A0A0C3GHI8_PILCF</name>
<dbReference type="Proteomes" id="UP000054166">
    <property type="component" value="Unassembled WGS sequence"/>
</dbReference>
<organism evidence="1 2">
    <name type="scientific">Piloderma croceum (strain F 1598)</name>
    <dbReference type="NCBI Taxonomy" id="765440"/>
    <lineage>
        <taxon>Eukaryota</taxon>
        <taxon>Fungi</taxon>
        <taxon>Dikarya</taxon>
        <taxon>Basidiomycota</taxon>
        <taxon>Agaricomycotina</taxon>
        <taxon>Agaricomycetes</taxon>
        <taxon>Agaricomycetidae</taxon>
        <taxon>Atheliales</taxon>
        <taxon>Atheliaceae</taxon>
        <taxon>Piloderma</taxon>
    </lineage>
</organism>
<dbReference type="AlphaFoldDB" id="A0A0C3GHI8"/>
<reference evidence="2" key="2">
    <citation type="submission" date="2015-01" db="EMBL/GenBank/DDBJ databases">
        <title>Evolutionary Origins and Diversification of the Mycorrhizal Mutualists.</title>
        <authorList>
            <consortium name="DOE Joint Genome Institute"/>
            <consortium name="Mycorrhizal Genomics Consortium"/>
            <person name="Kohler A."/>
            <person name="Kuo A."/>
            <person name="Nagy L.G."/>
            <person name="Floudas D."/>
            <person name="Copeland A."/>
            <person name="Barry K.W."/>
            <person name="Cichocki N."/>
            <person name="Veneault-Fourrey C."/>
            <person name="LaButti K."/>
            <person name="Lindquist E.A."/>
            <person name="Lipzen A."/>
            <person name="Lundell T."/>
            <person name="Morin E."/>
            <person name="Murat C."/>
            <person name="Riley R."/>
            <person name="Ohm R."/>
            <person name="Sun H."/>
            <person name="Tunlid A."/>
            <person name="Henrissat B."/>
            <person name="Grigoriev I.V."/>
            <person name="Hibbett D.S."/>
            <person name="Martin F."/>
        </authorList>
    </citation>
    <scope>NUCLEOTIDE SEQUENCE [LARGE SCALE GENOMIC DNA]</scope>
    <source>
        <strain evidence="2">F 1598</strain>
    </source>
</reference>
<dbReference type="EMBL" id="KN832972">
    <property type="protein sequence ID" value="KIM91109.1"/>
    <property type="molecule type" value="Genomic_DNA"/>
</dbReference>
<evidence type="ECO:0000313" key="1">
    <source>
        <dbReference type="EMBL" id="KIM91109.1"/>
    </source>
</evidence>
<proteinExistence type="predicted"/>
<accession>A0A0C3GHI8</accession>
<keyword evidence="2" id="KW-1185">Reference proteome</keyword>
<gene>
    <name evidence="1" type="ORF">PILCRDRAFT_811630</name>
</gene>
<protein>
    <submittedName>
        <fullName evidence="1">Uncharacterized protein</fullName>
    </submittedName>
</protein>
<sequence>MPTGLCQDIVAENLVLKARQPFHIPASSMVSPCSSTSDFYPHTGEHVEQLYPRWYLQG</sequence>
<dbReference type="InParanoid" id="A0A0C3GHI8"/>